<sequence>MNKETLKKGTRIFYGGDMANDEGFGTITSQQTDKFGDFLTIKMDDGREFKSLTPALFSEEYLGHGGTRWVTKEAWEIFRKKTNARFIESAKATK</sequence>
<name>A0A0F9P748_9ZZZZ</name>
<protein>
    <submittedName>
        <fullName evidence="1">Uncharacterized protein</fullName>
    </submittedName>
</protein>
<evidence type="ECO:0000313" key="1">
    <source>
        <dbReference type="EMBL" id="KKN25909.1"/>
    </source>
</evidence>
<gene>
    <name evidence="1" type="ORF">LCGC14_0879910</name>
</gene>
<reference evidence="1" key="1">
    <citation type="journal article" date="2015" name="Nature">
        <title>Complex archaea that bridge the gap between prokaryotes and eukaryotes.</title>
        <authorList>
            <person name="Spang A."/>
            <person name="Saw J.H."/>
            <person name="Jorgensen S.L."/>
            <person name="Zaremba-Niedzwiedzka K."/>
            <person name="Martijn J."/>
            <person name="Lind A.E."/>
            <person name="van Eijk R."/>
            <person name="Schleper C."/>
            <person name="Guy L."/>
            <person name="Ettema T.J."/>
        </authorList>
    </citation>
    <scope>NUCLEOTIDE SEQUENCE</scope>
</reference>
<organism evidence="1">
    <name type="scientific">marine sediment metagenome</name>
    <dbReference type="NCBI Taxonomy" id="412755"/>
    <lineage>
        <taxon>unclassified sequences</taxon>
        <taxon>metagenomes</taxon>
        <taxon>ecological metagenomes</taxon>
    </lineage>
</organism>
<accession>A0A0F9P748</accession>
<dbReference type="EMBL" id="LAZR01002761">
    <property type="protein sequence ID" value="KKN25909.1"/>
    <property type="molecule type" value="Genomic_DNA"/>
</dbReference>
<proteinExistence type="predicted"/>
<comment type="caution">
    <text evidence="1">The sequence shown here is derived from an EMBL/GenBank/DDBJ whole genome shotgun (WGS) entry which is preliminary data.</text>
</comment>
<dbReference type="AlphaFoldDB" id="A0A0F9P748"/>